<feature type="non-terminal residue" evidence="1">
    <location>
        <position position="56"/>
    </location>
</feature>
<reference evidence="1" key="1">
    <citation type="submission" date="2020-04" db="EMBL/GenBank/DDBJ databases">
        <authorList>
            <person name="Alioto T."/>
            <person name="Alioto T."/>
            <person name="Gomez Garrido J."/>
        </authorList>
    </citation>
    <scope>NUCLEOTIDE SEQUENCE</scope>
    <source>
        <strain evidence="1">A484AB</strain>
    </source>
</reference>
<protein>
    <submittedName>
        <fullName evidence="1">MAM and LDL-receptor class A domain-containing 2-like</fullName>
    </submittedName>
</protein>
<sequence length="56" mass="5721">MVFEAVRGSSFRGDIALDDISFTDDASACPVFPTGAGSVNPVTIPPTLPTTHGPTS</sequence>
<evidence type="ECO:0000313" key="1">
    <source>
        <dbReference type="EMBL" id="CAB4046187.1"/>
    </source>
</evidence>
<dbReference type="EMBL" id="CACRXK020047126">
    <property type="protein sequence ID" value="CAB4046187.1"/>
    <property type="molecule type" value="Genomic_DNA"/>
</dbReference>
<dbReference type="InterPro" id="IPR000998">
    <property type="entry name" value="MAM_dom"/>
</dbReference>
<dbReference type="Gene3D" id="2.60.120.200">
    <property type="match status" value="1"/>
</dbReference>
<dbReference type="PROSITE" id="PS50060">
    <property type="entry name" value="MAM_2"/>
    <property type="match status" value="1"/>
</dbReference>
<proteinExistence type="predicted"/>
<name>A0A6S7KMP4_PARCT</name>
<dbReference type="Proteomes" id="UP001152795">
    <property type="component" value="Unassembled WGS sequence"/>
</dbReference>
<evidence type="ECO:0000313" key="2">
    <source>
        <dbReference type="Proteomes" id="UP001152795"/>
    </source>
</evidence>
<dbReference type="AlphaFoldDB" id="A0A6S7KMP4"/>
<gene>
    <name evidence="1" type="ORF">PACLA_8A038103</name>
</gene>
<dbReference type="GO" id="GO:0016020">
    <property type="term" value="C:membrane"/>
    <property type="evidence" value="ECO:0007669"/>
    <property type="project" value="InterPro"/>
</dbReference>
<keyword evidence="2" id="KW-1185">Reference proteome</keyword>
<comment type="caution">
    <text evidence="1">The sequence shown here is derived from an EMBL/GenBank/DDBJ whole genome shotgun (WGS) entry which is preliminary data.</text>
</comment>
<accession>A0A6S7KMP4</accession>
<organism evidence="1 2">
    <name type="scientific">Paramuricea clavata</name>
    <name type="common">Red gorgonian</name>
    <name type="synonym">Violescent sea-whip</name>
    <dbReference type="NCBI Taxonomy" id="317549"/>
    <lineage>
        <taxon>Eukaryota</taxon>
        <taxon>Metazoa</taxon>
        <taxon>Cnidaria</taxon>
        <taxon>Anthozoa</taxon>
        <taxon>Octocorallia</taxon>
        <taxon>Malacalcyonacea</taxon>
        <taxon>Plexauridae</taxon>
        <taxon>Paramuricea</taxon>
    </lineage>
</organism>